<reference evidence="4" key="1">
    <citation type="journal article" date="2021" name="Open Biol.">
        <title>Shared evolutionary footprints suggest mitochondrial oxidative damage underlies multiple complex I losses in fungi.</title>
        <authorList>
            <person name="Schikora-Tamarit M.A."/>
            <person name="Marcet-Houben M."/>
            <person name="Nosek J."/>
            <person name="Gabaldon T."/>
        </authorList>
    </citation>
    <scope>NUCLEOTIDE SEQUENCE</scope>
    <source>
        <strain evidence="4">CBS6341</strain>
    </source>
</reference>
<feature type="domain" description="CCAAT-binding factor" evidence="3">
    <location>
        <begin position="607"/>
        <end position="772"/>
    </location>
</feature>
<feature type="compositionally biased region" description="Acidic residues" evidence="2">
    <location>
        <begin position="1003"/>
        <end position="1025"/>
    </location>
</feature>
<feature type="region of interest" description="Disordered" evidence="2">
    <location>
        <begin position="899"/>
        <end position="1054"/>
    </location>
</feature>
<dbReference type="InterPro" id="IPR005612">
    <property type="entry name" value="CCAAT-binding_factor"/>
</dbReference>
<evidence type="ECO:0000256" key="1">
    <source>
        <dbReference type="ARBA" id="ARBA00007797"/>
    </source>
</evidence>
<evidence type="ECO:0000256" key="2">
    <source>
        <dbReference type="SAM" id="MobiDB-lite"/>
    </source>
</evidence>
<feature type="compositionally biased region" description="Acidic residues" evidence="2">
    <location>
        <begin position="93"/>
        <end position="108"/>
    </location>
</feature>
<dbReference type="SUPFAM" id="SSF48371">
    <property type="entry name" value="ARM repeat"/>
    <property type="match status" value="1"/>
</dbReference>
<evidence type="ECO:0000313" key="4">
    <source>
        <dbReference type="EMBL" id="KAH3672294.1"/>
    </source>
</evidence>
<feature type="region of interest" description="Disordered" evidence="2">
    <location>
        <begin position="517"/>
        <end position="556"/>
    </location>
</feature>
<dbReference type="PANTHER" id="PTHR12048">
    <property type="entry name" value="CCAAT-BINDING FACTOR-RELATED"/>
    <property type="match status" value="1"/>
</dbReference>
<organism evidence="4 5">
    <name type="scientific">Wickerhamomyces mucosus</name>
    <dbReference type="NCBI Taxonomy" id="1378264"/>
    <lineage>
        <taxon>Eukaryota</taxon>
        <taxon>Fungi</taxon>
        <taxon>Dikarya</taxon>
        <taxon>Ascomycota</taxon>
        <taxon>Saccharomycotina</taxon>
        <taxon>Saccharomycetes</taxon>
        <taxon>Phaffomycetales</taxon>
        <taxon>Wickerhamomycetaceae</taxon>
        <taxon>Wickerhamomyces</taxon>
    </lineage>
</organism>
<feature type="compositionally biased region" description="Basic and acidic residues" evidence="2">
    <location>
        <begin position="1035"/>
        <end position="1044"/>
    </location>
</feature>
<sequence length="1073" mass="123127">MDGIKLDLSSLREKVSNKLKADSIPKNGKDHKQNNKKNSKDRNNASNKINKLDDQKTSKSDDSQQKTSSVDDVLRREALELGATEDDLKLLDGIDEGDQSEQEFDFKDDDTKDGAFGNELESFMKNLGFTGQVDVVDDDIVAKEEPIPEEDLEDSEEVKEGQEEPQSEEEEEEEEEEEKEEEEVEEEQDLEVENIYQAAPVEEKELPTHQRVETTTILDTSKLLIEPRNDWYNVPLGNVSEADAKLTKEQIDRLYQRGKEYLEAENKGYYDEFSRNSSQRKFLSQMLSDGTLSDKISALTLLIQEAPLHNTKSFETLLGFTNKKSRNSALQSLNALKDLLINGLLPDRKLRYFKNQPLSLLTTKKQLAIFFFEDFLKTFYFKIIQILERLSHDPIIHVRMNIVSHIFDLLKSKPEQEVNLLRLGVNKIGDIDNKVSSKTSYQILQLEQAHPNMKKIIIDSVIDTTFKKNNDYHSKYYSILTLNQTILTRREEDVANELVKTYFSLFEKLLIESDPDNVETKKPEDISKPNNYKNKKKNFKKGKKGGKSVKNDKTEQEVVEEKNSKLFSALLTGLNRSFPFSNLPSEVFSKHLDTLFKITHSSNFNTSVQALVLIFQITTSQQLNNDRFYRTLYESLFDTRLVNSSKQGIYLNLLFKALKQDSDISRVLAFVKRIVQICYNWLNIGSVAGLFYLLAELEKAIPQLRNLVLNTPTDHKFAEEEDIEYEEADDKKSLPVYDGRKRDPRFANASTSSLWEINEFLNHYHPTVQLYAESFLNQEKQTKPDLGLFTLSHFLDRFVYRNAKQKPTTKGSSIMQPLGGAHTGSLLVKASNKVMNELPANTENWIDKKAQEIRPDEKFFYQYFSSKETTNKFSEPKAEDFENDSELDDDEVWDALVKSQPDIDGGDIDSDIDDFSDLDADDFSDVDDDEVQEDQESLDDKDQGSVSGDEEGESDFELQTVGLSDDDQGEEIFDEEIENRAEPEFNGFSESEDEEAELFKGDSDDEYGSDEDAETDEEDEEEEQAEISKKSKKRSMQDSNEKSNKKSKKSKIKDLPVFASADDYAKYLDSDEN</sequence>
<feature type="compositionally biased region" description="Basic and acidic residues" evidence="2">
    <location>
        <begin position="518"/>
        <end position="527"/>
    </location>
</feature>
<dbReference type="AlphaFoldDB" id="A0A9P8PJ23"/>
<protein>
    <recommendedName>
        <fullName evidence="3">CCAAT-binding factor domain-containing protein</fullName>
    </recommendedName>
</protein>
<dbReference type="PANTHER" id="PTHR12048:SF0">
    <property type="entry name" value="CCAAT_ENHANCER-BINDING PROTEIN ZETA"/>
    <property type="match status" value="1"/>
</dbReference>
<feature type="compositionally biased region" description="Acidic residues" evidence="2">
    <location>
        <begin position="904"/>
        <end position="937"/>
    </location>
</feature>
<reference evidence="4" key="2">
    <citation type="submission" date="2021-01" db="EMBL/GenBank/DDBJ databases">
        <authorList>
            <person name="Schikora-Tamarit M.A."/>
        </authorList>
    </citation>
    <scope>NUCLEOTIDE SEQUENCE</scope>
    <source>
        <strain evidence="4">CBS6341</strain>
    </source>
</reference>
<dbReference type="GO" id="GO:0005634">
    <property type="term" value="C:nucleus"/>
    <property type="evidence" value="ECO:0007669"/>
    <property type="project" value="TreeGrafter"/>
</dbReference>
<dbReference type="EMBL" id="JAEUBF010001168">
    <property type="protein sequence ID" value="KAH3672294.1"/>
    <property type="molecule type" value="Genomic_DNA"/>
</dbReference>
<proteinExistence type="inferred from homology"/>
<feature type="compositionally biased region" description="Basic residues" evidence="2">
    <location>
        <begin position="533"/>
        <end position="547"/>
    </location>
</feature>
<feature type="compositionally biased region" description="Acidic residues" evidence="2">
    <location>
        <begin position="147"/>
        <end position="191"/>
    </location>
</feature>
<feature type="compositionally biased region" description="Basic and acidic residues" evidence="2">
    <location>
        <begin position="50"/>
        <end position="64"/>
    </location>
</feature>
<feature type="region of interest" description="Disordered" evidence="2">
    <location>
        <begin position="145"/>
        <end position="191"/>
    </location>
</feature>
<keyword evidence="5" id="KW-1185">Reference proteome</keyword>
<dbReference type="Pfam" id="PF03914">
    <property type="entry name" value="CBF"/>
    <property type="match status" value="1"/>
</dbReference>
<evidence type="ECO:0000313" key="5">
    <source>
        <dbReference type="Proteomes" id="UP000769528"/>
    </source>
</evidence>
<dbReference type="Proteomes" id="UP000769528">
    <property type="component" value="Unassembled WGS sequence"/>
</dbReference>
<dbReference type="InterPro" id="IPR016024">
    <property type="entry name" value="ARM-type_fold"/>
</dbReference>
<feature type="compositionally biased region" description="Basic and acidic residues" evidence="2">
    <location>
        <begin position="17"/>
        <end position="43"/>
    </location>
</feature>
<feature type="compositionally biased region" description="Acidic residues" evidence="2">
    <location>
        <begin position="964"/>
        <end position="977"/>
    </location>
</feature>
<dbReference type="InterPro" id="IPR040155">
    <property type="entry name" value="CEBPZ/Mak21-like"/>
</dbReference>
<feature type="region of interest" description="Disordered" evidence="2">
    <location>
        <begin position="17"/>
        <end position="117"/>
    </location>
</feature>
<accession>A0A9P8PJ23</accession>
<comment type="similarity">
    <text evidence="1">Belongs to the CBF/MAK21 family.</text>
</comment>
<dbReference type="OrthoDB" id="28947at2759"/>
<gene>
    <name evidence="4" type="ORF">WICMUC_004389</name>
</gene>
<comment type="caution">
    <text evidence="4">The sequence shown here is derived from an EMBL/GenBank/DDBJ whole genome shotgun (WGS) entry which is preliminary data.</text>
</comment>
<name>A0A9P8PJ23_9ASCO</name>
<evidence type="ECO:0000259" key="3">
    <source>
        <dbReference type="Pfam" id="PF03914"/>
    </source>
</evidence>